<dbReference type="Pfam" id="PF17853">
    <property type="entry name" value="GGDEF_2"/>
    <property type="match status" value="1"/>
</dbReference>
<evidence type="ECO:0000313" key="4">
    <source>
        <dbReference type="Proteomes" id="UP001519363"/>
    </source>
</evidence>
<evidence type="ECO:0000259" key="1">
    <source>
        <dbReference type="Pfam" id="PF14361"/>
    </source>
</evidence>
<accession>A0ABS5AQ43</accession>
<proteinExistence type="predicted"/>
<protein>
    <recommendedName>
        <fullName evidence="5">CdaR GGDEF-like domain-containing protein</fullName>
    </recommendedName>
</protein>
<feature type="domain" description="RsbT co-antagonist protein RsbRD N-terminal" evidence="1">
    <location>
        <begin position="26"/>
        <end position="161"/>
    </location>
</feature>
<dbReference type="InterPro" id="IPR025751">
    <property type="entry name" value="RsbRD_N_dom"/>
</dbReference>
<name>A0ABS5AQ43_9PSEU</name>
<dbReference type="EMBL" id="JAGIOO010000001">
    <property type="protein sequence ID" value="MBP2478551.1"/>
    <property type="molecule type" value="Genomic_DNA"/>
</dbReference>
<organism evidence="3 4">
    <name type="scientific">Crossiella equi</name>
    <dbReference type="NCBI Taxonomy" id="130796"/>
    <lineage>
        <taxon>Bacteria</taxon>
        <taxon>Bacillati</taxon>
        <taxon>Actinomycetota</taxon>
        <taxon>Actinomycetes</taxon>
        <taxon>Pseudonocardiales</taxon>
        <taxon>Pseudonocardiaceae</taxon>
        <taxon>Crossiella</taxon>
    </lineage>
</organism>
<sequence length="284" mass="30018">MSEVTRDVVGEHVAELGRAIAPRIGEIVDAVAERVRAAVPVYRSLTTVRDEELAASGRKFIRFVLESLGTAHPSAPDSRADGRLAAEAGIPLPAVLAAYRTAGECVWEHVARHAAALGLPGGAALSAGATLWTALHVCVQEAASGHCDETAVRVRDGEQRRGALFEALLADRFTDGELADVAEELRLPARGEYVVIAAFTPGIGRHALLRAEEALQAAGAASVWRLLPDREIGVACLSISDIRQRELAEVLANVCTGPVVMSRPYRDLLSTGAELRAVMAAGPE</sequence>
<feature type="domain" description="CdaR GGDEF-like" evidence="2">
    <location>
        <begin position="175"/>
        <end position="268"/>
    </location>
</feature>
<dbReference type="RefSeq" id="WP_143342445.1">
    <property type="nucleotide sequence ID" value="NZ_JAGIOO010000001.1"/>
</dbReference>
<dbReference type="InterPro" id="IPR041522">
    <property type="entry name" value="CdaR_GGDEF"/>
</dbReference>
<evidence type="ECO:0000259" key="2">
    <source>
        <dbReference type="Pfam" id="PF17853"/>
    </source>
</evidence>
<dbReference type="Proteomes" id="UP001519363">
    <property type="component" value="Unassembled WGS sequence"/>
</dbReference>
<comment type="caution">
    <text evidence="3">The sequence shown here is derived from an EMBL/GenBank/DDBJ whole genome shotgun (WGS) entry which is preliminary data.</text>
</comment>
<reference evidence="3 4" key="1">
    <citation type="submission" date="2021-03" db="EMBL/GenBank/DDBJ databases">
        <title>Sequencing the genomes of 1000 actinobacteria strains.</title>
        <authorList>
            <person name="Klenk H.-P."/>
        </authorList>
    </citation>
    <scope>NUCLEOTIDE SEQUENCE [LARGE SCALE GENOMIC DNA]</scope>
    <source>
        <strain evidence="3 4">DSM 44580</strain>
    </source>
</reference>
<keyword evidence="4" id="KW-1185">Reference proteome</keyword>
<evidence type="ECO:0008006" key="5">
    <source>
        <dbReference type="Google" id="ProtNLM"/>
    </source>
</evidence>
<dbReference type="Pfam" id="PF14361">
    <property type="entry name" value="RsbRD_N"/>
    <property type="match status" value="1"/>
</dbReference>
<gene>
    <name evidence="3" type="ORF">JOF53_007423</name>
</gene>
<evidence type="ECO:0000313" key="3">
    <source>
        <dbReference type="EMBL" id="MBP2478551.1"/>
    </source>
</evidence>